<sequence>MDLGNTGLFKLMKGKLDWLTERQQVLAQNIANADTPKYRPNDLTAFTFDRALGQSQRLAPRLTAVGHMAGPGSARGNDVRQDKPKSNYEVAPDGNAVVMEEQMTKIADTGMTYQLVTNLYRKQVGLVRTVIGRGAS</sequence>
<protein>
    <recommendedName>
        <fullName evidence="3 6">Flagellar basal body rod protein FlgB</fullName>
    </recommendedName>
</protein>
<keyword evidence="8" id="KW-0282">Flagellum</keyword>
<evidence type="ECO:0000313" key="9">
    <source>
        <dbReference type="Proteomes" id="UP000019486"/>
    </source>
</evidence>
<evidence type="ECO:0000256" key="7">
    <source>
        <dbReference type="SAM" id="MobiDB-lite"/>
    </source>
</evidence>
<comment type="subunit">
    <text evidence="6">The basal body constitutes a major portion of the flagellar organelle and consists of a number of rings mounted on a central rod.</text>
</comment>
<evidence type="ECO:0000256" key="2">
    <source>
        <dbReference type="ARBA" id="ARBA00009677"/>
    </source>
</evidence>
<evidence type="ECO:0000256" key="3">
    <source>
        <dbReference type="ARBA" id="ARBA00014376"/>
    </source>
</evidence>
<accession>W9GTE8</accession>
<dbReference type="EMBL" id="AVFL01000030">
    <property type="protein sequence ID" value="EWY37145.1"/>
    <property type="molecule type" value="Genomic_DNA"/>
</dbReference>
<gene>
    <name evidence="8" type="ORF">N825_21395</name>
</gene>
<organism evidence="8 9">
    <name type="scientific">Skermanella stibiiresistens SB22</name>
    <dbReference type="NCBI Taxonomy" id="1385369"/>
    <lineage>
        <taxon>Bacteria</taxon>
        <taxon>Pseudomonadati</taxon>
        <taxon>Pseudomonadota</taxon>
        <taxon>Alphaproteobacteria</taxon>
        <taxon>Rhodospirillales</taxon>
        <taxon>Azospirillaceae</taxon>
        <taxon>Skermanella</taxon>
    </lineage>
</organism>
<comment type="subcellular location">
    <subcellularLocation>
        <location evidence="1 6">Bacterial flagellum basal body</location>
    </subcellularLocation>
</comment>
<comment type="caution">
    <text evidence="8">The sequence shown here is derived from an EMBL/GenBank/DDBJ whole genome shotgun (WGS) entry which is preliminary data.</text>
</comment>
<dbReference type="RefSeq" id="WP_037459405.1">
    <property type="nucleotide sequence ID" value="NZ_AVFL01000030.1"/>
</dbReference>
<proteinExistence type="inferred from homology"/>
<feature type="region of interest" description="Disordered" evidence="7">
    <location>
        <begin position="64"/>
        <end position="90"/>
    </location>
</feature>
<dbReference type="GO" id="GO:0030694">
    <property type="term" value="C:bacterial-type flagellum basal body, rod"/>
    <property type="evidence" value="ECO:0007669"/>
    <property type="project" value="InterPro"/>
</dbReference>
<dbReference type="GO" id="GO:0071973">
    <property type="term" value="P:bacterial-type flagellum-dependent cell motility"/>
    <property type="evidence" value="ECO:0007669"/>
    <property type="project" value="InterPro"/>
</dbReference>
<dbReference type="STRING" id="1385369.N825_21395"/>
<evidence type="ECO:0000256" key="4">
    <source>
        <dbReference type="ARBA" id="ARBA00023143"/>
    </source>
</evidence>
<dbReference type="InterPro" id="IPR006300">
    <property type="entry name" value="FlgB"/>
</dbReference>
<keyword evidence="4 6" id="KW-0975">Bacterial flagellum</keyword>
<comment type="similarity">
    <text evidence="2 6">Belongs to the flagella basal body rod proteins family.</text>
</comment>
<evidence type="ECO:0000256" key="6">
    <source>
        <dbReference type="PIRNR" id="PIRNR002889"/>
    </source>
</evidence>
<evidence type="ECO:0000313" key="8">
    <source>
        <dbReference type="EMBL" id="EWY37145.1"/>
    </source>
</evidence>
<keyword evidence="9" id="KW-1185">Reference proteome</keyword>
<comment type="function">
    <text evidence="5 6">Structural component of flagellum, the bacterial motility apparatus. Part of the rod structure of flagellar basal body.</text>
</comment>
<evidence type="ECO:0000256" key="1">
    <source>
        <dbReference type="ARBA" id="ARBA00004117"/>
    </source>
</evidence>
<dbReference type="OrthoDB" id="9788334at2"/>
<feature type="compositionally biased region" description="Basic and acidic residues" evidence="7">
    <location>
        <begin position="77"/>
        <end position="86"/>
    </location>
</feature>
<reference evidence="8 9" key="1">
    <citation type="submission" date="2013-08" db="EMBL/GenBank/DDBJ databases">
        <title>The genome sequence of Skermanella stibiiresistens.</title>
        <authorList>
            <person name="Zhu W."/>
            <person name="Wang G."/>
        </authorList>
    </citation>
    <scope>NUCLEOTIDE SEQUENCE [LARGE SCALE GENOMIC DNA]</scope>
    <source>
        <strain evidence="8 9">SB22</strain>
    </source>
</reference>
<dbReference type="AlphaFoldDB" id="W9GTE8"/>
<keyword evidence="8" id="KW-0966">Cell projection</keyword>
<dbReference type="Proteomes" id="UP000019486">
    <property type="component" value="Unassembled WGS sequence"/>
</dbReference>
<dbReference type="NCBIfam" id="TIGR01396">
    <property type="entry name" value="FlgB"/>
    <property type="match status" value="1"/>
</dbReference>
<dbReference type="PIRSF" id="PIRSF002889">
    <property type="entry name" value="Rod_FlgB"/>
    <property type="match status" value="1"/>
</dbReference>
<evidence type="ECO:0000256" key="5">
    <source>
        <dbReference type="ARBA" id="ARBA00024934"/>
    </source>
</evidence>
<name>W9GTE8_9PROT</name>
<keyword evidence="8" id="KW-0969">Cilium</keyword>